<feature type="transmembrane region" description="Helical" evidence="2">
    <location>
        <begin position="20"/>
        <end position="41"/>
    </location>
</feature>
<feature type="transmembrane region" description="Helical" evidence="2">
    <location>
        <begin position="261"/>
        <end position="282"/>
    </location>
</feature>
<keyword evidence="4" id="KW-1185">Reference proteome</keyword>
<feature type="transmembrane region" description="Helical" evidence="2">
    <location>
        <begin position="200"/>
        <end position="223"/>
    </location>
</feature>
<feature type="transmembrane region" description="Helical" evidence="2">
    <location>
        <begin position="150"/>
        <end position="170"/>
    </location>
</feature>
<keyword evidence="2" id="KW-0472">Membrane</keyword>
<accession>A0A1E7FWQ0</accession>
<feature type="transmembrane region" description="Helical" evidence="2">
    <location>
        <begin position="86"/>
        <end position="112"/>
    </location>
</feature>
<gene>
    <name evidence="3" type="ORF">FRACYDRAFT_259113</name>
</gene>
<feature type="transmembrane region" description="Helical" evidence="2">
    <location>
        <begin position="235"/>
        <end position="255"/>
    </location>
</feature>
<dbReference type="KEGG" id="fcy:FRACYDRAFT_259113"/>
<protein>
    <submittedName>
        <fullName evidence="3">Uncharacterized protein</fullName>
    </submittedName>
</protein>
<sequence>MYYLAEYYANNESVANRTGLVVGFSIISISFFIISLLIIRCNWNCKEFYEWNAIRLTMPCISLFLCIQNATIAYEYARENIGSHWAIAIYMISSTIAPGIFIFTFVMVFLAYRTRSMPFCFVHRGPVRQTMGELAHDDEDEVYQPLVRPAILIVSTRFFTLGILVLNLLVNFDVLSDDSMVGRTGWATVINTPDDHDTTIILIALFPMLLVCCFCLYFSCLLWRYGCEFSMIINVSFLNAWISPVFGAVAMTVGQMFGPDLFLITSNTGILLYYIAMVRVLYEIRHDIREAGDLGHFLNALEKASSDKITENTSVTNKDSTPSTTTRVSNIVGSSKNPSNVIQTKEIQSTTNPLAEDQRMSSDEDRDEEIGT</sequence>
<dbReference type="EMBL" id="KV784353">
    <property type="protein sequence ID" value="OEU22555.1"/>
    <property type="molecule type" value="Genomic_DNA"/>
</dbReference>
<evidence type="ECO:0000313" key="4">
    <source>
        <dbReference type="Proteomes" id="UP000095751"/>
    </source>
</evidence>
<dbReference type="Proteomes" id="UP000095751">
    <property type="component" value="Unassembled WGS sequence"/>
</dbReference>
<name>A0A1E7FWQ0_9STRA</name>
<evidence type="ECO:0000256" key="2">
    <source>
        <dbReference type="SAM" id="Phobius"/>
    </source>
</evidence>
<keyword evidence="2" id="KW-1133">Transmembrane helix</keyword>
<keyword evidence="2" id="KW-0812">Transmembrane</keyword>
<proteinExistence type="predicted"/>
<feature type="region of interest" description="Disordered" evidence="1">
    <location>
        <begin position="309"/>
        <end position="372"/>
    </location>
</feature>
<reference evidence="3 4" key="1">
    <citation type="submission" date="2016-09" db="EMBL/GenBank/DDBJ databases">
        <title>Extensive genetic diversity and differential bi-allelic expression allows diatom success in the polar Southern Ocean.</title>
        <authorList>
            <consortium name="DOE Joint Genome Institute"/>
            <person name="Mock T."/>
            <person name="Otillar R.P."/>
            <person name="Strauss J."/>
            <person name="Dupont C."/>
            <person name="Frickenhaus S."/>
            <person name="Maumus F."/>
            <person name="Mcmullan M."/>
            <person name="Sanges R."/>
            <person name="Schmutz J."/>
            <person name="Toseland A."/>
            <person name="Valas R."/>
            <person name="Veluchamy A."/>
            <person name="Ward B.J."/>
            <person name="Allen A."/>
            <person name="Barry K."/>
            <person name="Falciatore A."/>
            <person name="Ferrante M."/>
            <person name="Fortunato A.E."/>
            <person name="Gloeckner G."/>
            <person name="Gruber A."/>
            <person name="Hipkin R."/>
            <person name="Janech M."/>
            <person name="Kroth P."/>
            <person name="Leese F."/>
            <person name="Lindquist E."/>
            <person name="Lyon B.R."/>
            <person name="Martin J."/>
            <person name="Mayer C."/>
            <person name="Parker M."/>
            <person name="Quesneville H."/>
            <person name="Raymond J."/>
            <person name="Uhlig C."/>
            <person name="Valentin K.U."/>
            <person name="Worden A.Z."/>
            <person name="Armbrust E.V."/>
            <person name="Bowler C."/>
            <person name="Green B."/>
            <person name="Moulton V."/>
            <person name="Van Oosterhout C."/>
            <person name="Grigoriev I."/>
        </authorList>
    </citation>
    <scope>NUCLEOTIDE SEQUENCE [LARGE SCALE GENOMIC DNA]</scope>
    <source>
        <strain evidence="3 4">CCMP1102</strain>
    </source>
</reference>
<dbReference type="OrthoDB" id="196644at2759"/>
<dbReference type="AlphaFoldDB" id="A0A1E7FWQ0"/>
<dbReference type="InParanoid" id="A0A1E7FWQ0"/>
<evidence type="ECO:0000256" key="1">
    <source>
        <dbReference type="SAM" id="MobiDB-lite"/>
    </source>
</evidence>
<feature type="transmembrane region" description="Helical" evidence="2">
    <location>
        <begin position="53"/>
        <end position="74"/>
    </location>
</feature>
<evidence type="ECO:0000313" key="3">
    <source>
        <dbReference type="EMBL" id="OEU22555.1"/>
    </source>
</evidence>
<organism evidence="3 4">
    <name type="scientific">Fragilariopsis cylindrus CCMP1102</name>
    <dbReference type="NCBI Taxonomy" id="635003"/>
    <lineage>
        <taxon>Eukaryota</taxon>
        <taxon>Sar</taxon>
        <taxon>Stramenopiles</taxon>
        <taxon>Ochrophyta</taxon>
        <taxon>Bacillariophyta</taxon>
        <taxon>Bacillariophyceae</taxon>
        <taxon>Bacillariophycidae</taxon>
        <taxon>Bacillariales</taxon>
        <taxon>Bacillariaceae</taxon>
        <taxon>Fragilariopsis</taxon>
    </lineage>
</organism>
<feature type="compositionally biased region" description="Polar residues" evidence="1">
    <location>
        <begin position="311"/>
        <end position="353"/>
    </location>
</feature>